<sequence>MTSSILITALLALLLLTTAHSWVIPHNLPDGHYHIAFPASYNHTHPSLSGNVTITALHRHRRHRRQLKPNPSGSYDAPNDAYNEDSLAVFGPAPLRNEEMFRKLPPLRPAGRYANLIPLPVTSFDCIFDAPQFNVKEHREAEAALREYCDTFMVRPKTAQIQVSKSGRVAVYACNYRREHNTCSSEEWDHAKQHWLDGRCGMLRPGYVTMIDQARGYGRAWVGQQICHEQWWAKTEAVTWQGLPPPERMREQEEEEEEDKRKKKDKKNKKKKAW</sequence>
<evidence type="ECO:0000313" key="4">
    <source>
        <dbReference type="Proteomes" id="UP000028045"/>
    </source>
</evidence>
<protein>
    <submittedName>
        <fullName evidence="3">Uncharacterized protein</fullName>
    </submittedName>
</protein>
<feature type="signal peptide" evidence="2">
    <location>
        <begin position="1"/>
        <end position="21"/>
    </location>
</feature>
<evidence type="ECO:0000256" key="1">
    <source>
        <dbReference type="SAM" id="MobiDB-lite"/>
    </source>
</evidence>
<dbReference type="EMBL" id="KL648449">
    <property type="protein sequence ID" value="KEY70323.1"/>
    <property type="molecule type" value="Genomic_DNA"/>
</dbReference>
<evidence type="ECO:0000313" key="3">
    <source>
        <dbReference type="EMBL" id="KEY70323.1"/>
    </source>
</evidence>
<dbReference type="Proteomes" id="UP000028045">
    <property type="component" value="Unassembled WGS sequence"/>
</dbReference>
<dbReference type="HOGENOM" id="CLU_1016256_0_0_1"/>
<dbReference type="OrthoDB" id="10291888at2759"/>
<feature type="region of interest" description="Disordered" evidence="1">
    <location>
        <begin position="242"/>
        <end position="274"/>
    </location>
</feature>
<feature type="chain" id="PRO_5001771200" evidence="2">
    <location>
        <begin position="22"/>
        <end position="274"/>
    </location>
</feature>
<keyword evidence="4" id="KW-1185">Reference proteome</keyword>
<organism evidence="3 4">
    <name type="scientific">Stachybotrys chartarum (strain CBS 109288 / IBT 7711)</name>
    <name type="common">Toxic black mold</name>
    <name type="synonym">Stilbospora chartarum</name>
    <dbReference type="NCBI Taxonomy" id="1280523"/>
    <lineage>
        <taxon>Eukaryota</taxon>
        <taxon>Fungi</taxon>
        <taxon>Dikarya</taxon>
        <taxon>Ascomycota</taxon>
        <taxon>Pezizomycotina</taxon>
        <taxon>Sordariomycetes</taxon>
        <taxon>Hypocreomycetidae</taxon>
        <taxon>Hypocreales</taxon>
        <taxon>Stachybotryaceae</taxon>
        <taxon>Stachybotrys</taxon>
    </lineage>
</organism>
<keyword evidence="2" id="KW-0732">Signal</keyword>
<evidence type="ECO:0000256" key="2">
    <source>
        <dbReference type="SAM" id="SignalP"/>
    </source>
</evidence>
<gene>
    <name evidence="3" type="ORF">S7711_11081</name>
</gene>
<feature type="compositionally biased region" description="Basic residues" evidence="1">
    <location>
        <begin position="261"/>
        <end position="274"/>
    </location>
</feature>
<dbReference type="AlphaFoldDB" id="A0A084AYE4"/>
<reference evidence="3 4" key="1">
    <citation type="journal article" date="2014" name="BMC Genomics">
        <title>Comparative genome sequencing reveals chemotype-specific gene clusters in the toxigenic black mold Stachybotrys.</title>
        <authorList>
            <person name="Semeiks J."/>
            <person name="Borek D."/>
            <person name="Otwinowski Z."/>
            <person name="Grishin N.V."/>
        </authorList>
    </citation>
    <scope>NUCLEOTIDE SEQUENCE [LARGE SCALE GENOMIC DNA]</scope>
    <source>
        <strain evidence="4">CBS 109288 / IBT 7711</strain>
    </source>
</reference>
<name>A0A084AYE4_STACB</name>
<accession>A0A084AYE4</accession>
<proteinExistence type="predicted"/>